<evidence type="ECO:0000259" key="7">
    <source>
        <dbReference type="Pfam" id="PF00462"/>
    </source>
</evidence>
<dbReference type="InterPro" id="IPR011767">
    <property type="entry name" value="GLR_AS"/>
</dbReference>
<dbReference type="RefSeq" id="WP_377333927.1">
    <property type="nucleotide sequence ID" value="NZ_JBHSGB010000010.1"/>
</dbReference>
<evidence type="ECO:0000256" key="6">
    <source>
        <dbReference type="RuleBase" id="RU364065"/>
    </source>
</evidence>
<evidence type="ECO:0000256" key="1">
    <source>
        <dbReference type="ARBA" id="ARBA00007787"/>
    </source>
</evidence>
<dbReference type="InterPro" id="IPR011900">
    <property type="entry name" value="GRX_bact"/>
</dbReference>
<dbReference type="CDD" id="cd03418">
    <property type="entry name" value="GRX_GRXb_1_3_like"/>
    <property type="match status" value="1"/>
</dbReference>
<proteinExistence type="inferred from homology"/>
<reference evidence="9" key="1">
    <citation type="journal article" date="2019" name="Int. J. Syst. Evol. Microbiol.">
        <title>The Global Catalogue of Microorganisms (GCM) 10K type strain sequencing project: providing services to taxonomists for standard genome sequencing and annotation.</title>
        <authorList>
            <consortium name="The Broad Institute Genomics Platform"/>
            <consortium name="The Broad Institute Genome Sequencing Center for Infectious Disease"/>
            <person name="Wu L."/>
            <person name="Ma J."/>
        </authorList>
    </citation>
    <scope>NUCLEOTIDE SEQUENCE [LARGE SCALE GENOMIC DNA]</scope>
    <source>
        <strain evidence="9">DT28</strain>
    </source>
</reference>
<dbReference type="SUPFAM" id="SSF52833">
    <property type="entry name" value="Thioredoxin-like"/>
    <property type="match status" value="1"/>
</dbReference>
<sequence length="85" mass="9356">MANVTIYTKDYCPYCVRAKSLLSSKGVQFEEIQIDRQPERRPEMIERANGRTTVPQIFIGDRHVGGCDDLVALDAAGGLDALLSA</sequence>
<accession>A0ABV9JMF4</accession>
<organism evidence="8 9">
    <name type="scientific">Rheinheimera marina</name>
    <dbReference type="NCBI Taxonomy" id="1774958"/>
    <lineage>
        <taxon>Bacteria</taxon>
        <taxon>Pseudomonadati</taxon>
        <taxon>Pseudomonadota</taxon>
        <taxon>Gammaproteobacteria</taxon>
        <taxon>Chromatiales</taxon>
        <taxon>Chromatiaceae</taxon>
        <taxon>Rheinheimera</taxon>
    </lineage>
</organism>
<dbReference type="Gene3D" id="3.40.30.10">
    <property type="entry name" value="Glutaredoxin"/>
    <property type="match status" value="1"/>
</dbReference>
<evidence type="ECO:0000313" key="8">
    <source>
        <dbReference type="EMBL" id="MFC4655427.1"/>
    </source>
</evidence>
<dbReference type="InterPro" id="IPR036249">
    <property type="entry name" value="Thioredoxin-like_sf"/>
</dbReference>
<gene>
    <name evidence="8" type="primary">grxC</name>
    <name evidence="8" type="ORF">ACFO3I_10425</name>
</gene>
<feature type="domain" description="Glutaredoxin" evidence="7">
    <location>
        <begin position="4"/>
        <end position="64"/>
    </location>
</feature>
<evidence type="ECO:0000256" key="5">
    <source>
        <dbReference type="ARBA" id="ARBA00023284"/>
    </source>
</evidence>
<keyword evidence="9" id="KW-1185">Reference proteome</keyword>
<keyword evidence="6" id="KW-0963">Cytoplasm</keyword>
<dbReference type="Proteomes" id="UP001595962">
    <property type="component" value="Unassembled WGS sequence"/>
</dbReference>
<dbReference type="EMBL" id="JBHSGB010000010">
    <property type="protein sequence ID" value="MFC4655427.1"/>
    <property type="molecule type" value="Genomic_DNA"/>
</dbReference>
<evidence type="ECO:0000256" key="3">
    <source>
        <dbReference type="ARBA" id="ARBA00022982"/>
    </source>
</evidence>
<comment type="caution">
    <text evidence="8">The sequence shown here is derived from an EMBL/GenBank/DDBJ whole genome shotgun (WGS) entry which is preliminary data.</text>
</comment>
<dbReference type="NCBIfam" id="TIGR02181">
    <property type="entry name" value="GRX_bact"/>
    <property type="match status" value="1"/>
</dbReference>
<evidence type="ECO:0000256" key="2">
    <source>
        <dbReference type="ARBA" id="ARBA00022448"/>
    </source>
</evidence>
<dbReference type="NCBIfam" id="NF007923">
    <property type="entry name" value="PRK10638.1"/>
    <property type="match status" value="1"/>
</dbReference>
<keyword evidence="5 6" id="KW-0676">Redox-active center</keyword>
<dbReference type="InterPro" id="IPR002109">
    <property type="entry name" value="Glutaredoxin"/>
</dbReference>
<evidence type="ECO:0000313" key="9">
    <source>
        <dbReference type="Proteomes" id="UP001595962"/>
    </source>
</evidence>
<comment type="function">
    <text evidence="6">Has a glutathione-disulfide oxidoreductase activity in the presence of NADPH and glutathione reductase. Reduces low molecular weight disulfides and proteins.</text>
</comment>
<protein>
    <recommendedName>
        <fullName evidence="6">Glutaredoxin</fullName>
    </recommendedName>
</protein>
<dbReference type="PANTHER" id="PTHR45694">
    <property type="entry name" value="GLUTAREDOXIN 2"/>
    <property type="match status" value="1"/>
</dbReference>
<dbReference type="PRINTS" id="PR00160">
    <property type="entry name" value="GLUTAREDOXIN"/>
</dbReference>
<dbReference type="InterPro" id="IPR014025">
    <property type="entry name" value="Glutaredoxin_subgr"/>
</dbReference>
<dbReference type="PROSITE" id="PS00195">
    <property type="entry name" value="GLUTAREDOXIN_1"/>
    <property type="match status" value="1"/>
</dbReference>
<keyword evidence="3 6" id="KW-0249">Electron transport</keyword>
<keyword evidence="4" id="KW-1015">Disulfide bond</keyword>
<dbReference type="PANTHER" id="PTHR45694:SF18">
    <property type="entry name" value="GLUTAREDOXIN-1-RELATED"/>
    <property type="match status" value="1"/>
</dbReference>
<dbReference type="PROSITE" id="PS51354">
    <property type="entry name" value="GLUTAREDOXIN_2"/>
    <property type="match status" value="1"/>
</dbReference>
<keyword evidence="2 6" id="KW-0813">Transport</keyword>
<name>A0ABV9JMF4_9GAMM</name>
<dbReference type="Pfam" id="PF00462">
    <property type="entry name" value="Glutaredoxin"/>
    <property type="match status" value="1"/>
</dbReference>
<comment type="similarity">
    <text evidence="1 6">Belongs to the glutaredoxin family.</text>
</comment>
<evidence type="ECO:0000256" key="4">
    <source>
        <dbReference type="ARBA" id="ARBA00023157"/>
    </source>
</evidence>